<dbReference type="Pfam" id="PF02082">
    <property type="entry name" value="Rrf2"/>
    <property type="match status" value="1"/>
</dbReference>
<evidence type="ECO:0000313" key="2">
    <source>
        <dbReference type="EMBL" id="BDU51237.1"/>
    </source>
</evidence>
<dbReference type="AlphaFoldDB" id="A0AAU9DMJ0"/>
<dbReference type="RefSeq" id="WP_307904085.1">
    <property type="nucleotide sequence ID" value="NZ_AP027059.1"/>
</dbReference>
<keyword evidence="1" id="KW-0238">DNA-binding</keyword>
<dbReference type="InterPro" id="IPR036390">
    <property type="entry name" value="WH_DNA-bd_sf"/>
</dbReference>
<dbReference type="GO" id="GO:0005829">
    <property type="term" value="C:cytosol"/>
    <property type="evidence" value="ECO:0007669"/>
    <property type="project" value="TreeGrafter"/>
</dbReference>
<dbReference type="Proteomes" id="UP001321582">
    <property type="component" value="Chromosome"/>
</dbReference>
<organism evidence="2 3">
    <name type="scientific">Haliovirga abyssi</name>
    <dbReference type="NCBI Taxonomy" id="2996794"/>
    <lineage>
        <taxon>Bacteria</taxon>
        <taxon>Fusobacteriati</taxon>
        <taxon>Fusobacteriota</taxon>
        <taxon>Fusobacteriia</taxon>
        <taxon>Fusobacteriales</taxon>
        <taxon>Haliovirgaceae</taxon>
        <taxon>Haliovirga</taxon>
    </lineage>
</organism>
<sequence length="141" mass="16656">MFISTKSKYGIRAMAYLSLNYNKRKVTIKEISEKENISIKYLEQIFISLKTLDCLQSVKGSKGGYYLKKKPSEITIYKILNILEKDLKSYNEDYNSETLDGILEKEVWMKLDDKIYEFLKGITLEDIIDKYKNKTVNMFYI</sequence>
<name>A0AAU9DMJ0_9FUSO</name>
<dbReference type="PROSITE" id="PS51197">
    <property type="entry name" value="HTH_RRF2_2"/>
    <property type="match status" value="1"/>
</dbReference>
<reference evidence="2 3" key="1">
    <citation type="submission" date="2022-11" db="EMBL/GenBank/DDBJ databases">
        <title>Haliovirga abyssi gen. nov., sp. nov., a mesophilic fermentative bacterium isolated from the Iheya North hydrothermal field and the proposal of Haliovirgaceae fam. nov.</title>
        <authorList>
            <person name="Miyazaki U."/>
            <person name="Tame A."/>
            <person name="Miyazaki J."/>
            <person name="Takai K."/>
            <person name="Sawayama S."/>
            <person name="Kitajima M."/>
            <person name="Okamoto A."/>
            <person name="Nakagawa S."/>
        </authorList>
    </citation>
    <scope>NUCLEOTIDE SEQUENCE [LARGE SCALE GENOMIC DNA]</scope>
    <source>
        <strain evidence="2 3">IC12</strain>
    </source>
</reference>
<proteinExistence type="predicted"/>
<dbReference type="NCBIfam" id="TIGR00738">
    <property type="entry name" value="rrf2_super"/>
    <property type="match status" value="1"/>
</dbReference>
<dbReference type="InterPro" id="IPR000944">
    <property type="entry name" value="Tscrpt_reg_Rrf2"/>
</dbReference>
<keyword evidence="3" id="KW-1185">Reference proteome</keyword>
<dbReference type="KEGG" id="haby:HLVA_18060"/>
<dbReference type="Gene3D" id="1.10.10.10">
    <property type="entry name" value="Winged helix-like DNA-binding domain superfamily/Winged helix DNA-binding domain"/>
    <property type="match status" value="1"/>
</dbReference>
<dbReference type="GO" id="GO:0003700">
    <property type="term" value="F:DNA-binding transcription factor activity"/>
    <property type="evidence" value="ECO:0007669"/>
    <property type="project" value="TreeGrafter"/>
</dbReference>
<dbReference type="PANTHER" id="PTHR33221">
    <property type="entry name" value="WINGED HELIX-TURN-HELIX TRANSCRIPTIONAL REGULATOR, RRF2 FAMILY"/>
    <property type="match status" value="1"/>
</dbReference>
<gene>
    <name evidence="2" type="ORF">HLVA_18060</name>
</gene>
<dbReference type="EMBL" id="AP027059">
    <property type="protein sequence ID" value="BDU51237.1"/>
    <property type="molecule type" value="Genomic_DNA"/>
</dbReference>
<accession>A0AAU9DMJ0</accession>
<dbReference type="GO" id="GO:0003677">
    <property type="term" value="F:DNA binding"/>
    <property type="evidence" value="ECO:0007669"/>
    <property type="project" value="UniProtKB-KW"/>
</dbReference>
<dbReference type="PANTHER" id="PTHR33221:SF5">
    <property type="entry name" value="HTH-TYPE TRANSCRIPTIONAL REGULATOR ISCR"/>
    <property type="match status" value="1"/>
</dbReference>
<protein>
    <submittedName>
        <fullName evidence="2">Rrf2 family transcriptional regulator</fullName>
    </submittedName>
</protein>
<evidence type="ECO:0000256" key="1">
    <source>
        <dbReference type="ARBA" id="ARBA00023125"/>
    </source>
</evidence>
<dbReference type="SUPFAM" id="SSF46785">
    <property type="entry name" value="Winged helix' DNA-binding domain"/>
    <property type="match status" value="1"/>
</dbReference>
<dbReference type="InterPro" id="IPR036388">
    <property type="entry name" value="WH-like_DNA-bd_sf"/>
</dbReference>
<evidence type="ECO:0000313" key="3">
    <source>
        <dbReference type="Proteomes" id="UP001321582"/>
    </source>
</evidence>